<accession>A0ABX8CM70</accession>
<dbReference type="InterPro" id="IPR036390">
    <property type="entry name" value="WH_DNA-bd_sf"/>
</dbReference>
<dbReference type="SMART" id="SM00347">
    <property type="entry name" value="HTH_MARR"/>
    <property type="match status" value="1"/>
</dbReference>
<dbReference type="InterPro" id="IPR039422">
    <property type="entry name" value="MarR/SlyA-like"/>
</dbReference>
<sequence>MSRENLDELIAQVGRESQALQAAVDDVDQAAATAFGVNRTDLRCLEVLVRGESTPGALAAELGLTSGSVTTMLDRLVKLGHVTREPEPGDRRKVLVRITPATMAQAWRIYGPIAEEGASEMAGYHEAELRIILDFLVRSRELQQRHRARISGDPTGWE</sequence>
<dbReference type="InterPro" id="IPR036388">
    <property type="entry name" value="WH-like_DNA-bd_sf"/>
</dbReference>
<name>A0ABX8CM70_9NOCA</name>
<feature type="domain" description="HTH marR-type" evidence="1">
    <location>
        <begin position="6"/>
        <end position="141"/>
    </location>
</feature>
<gene>
    <name evidence="2" type="ORF">KHQ06_34145</name>
</gene>
<protein>
    <submittedName>
        <fullName evidence="2">MarR family transcriptional regulator</fullName>
    </submittedName>
</protein>
<keyword evidence="3" id="KW-1185">Reference proteome</keyword>
<dbReference type="SUPFAM" id="SSF46785">
    <property type="entry name" value="Winged helix' DNA-binding domain"/>
    <property type="match status" value="1"/>
</dbReference>
<evidence type="ECO:0000313" key="3">
    <source>
        <dbReference type="Proteomes" id="UP000683310"/>
    </source>
</evidence>
<dbReference type="PANTHER" id="PTHR33164:SF106">
    <property type="entry name" value="TRANSCRIPTIONAL REGULATORY PROTEIN"/>
    <property type="match status" value="1"/>
</dbReference>
<dbReference type="Proteomes" id="UP000683310">
    <property type="component" value="Chromosome"/>
</dbReference>
<proteinExistence type="predicted"/>
<dbReference type="EMBL" id="CP074371">
    <property type="protein sequence ID" value="QVI21037.1"/>
    <property type="molecule type" value="Genomic_DNA"/>
</dbReference>
<dbReference type="Gene3D" id="1.10.10.10">
    <property type="entry name" value="Winged helix-like DNA-binding domain superfamily/Winged helix DNA-binding domain"/>
    <property type="match status" value="1"/>
</dbReference>
<dbReference type="PROSITE" id="PS50995">
    <property type="entry name" value="HTH_MARR_2"/>
    <property type="match status" value="1"/>
</dbReference>
<evidence type="ECO:0000313" key="2">
    <source>
        <dbReference type="EMBL" id="QVI21037.1"/>
    </source>
</evidence>
<dbReference type="Pfam" id="PF12802">
    <property type="entry name" value="MarR_2"/>
    <property type="match status" value="1"/>
</dbReference>
<dbReference type="InterPro" id="IPR000835">
    <property type="entry name" value="HTH_MarR-typ"/>
</dbReference>
<reference evidence="2 3" key="1">
    <citation type="submission" date="2021-04" db="EMBL/GenBank/DDBJ databases">
        <title>Nocardia tengchongensis.</title>
        <authorList>
            <person name="Zhuang k."/>
            <person name="Ran Y."/>
            <person name="Li W."/>
        </authorList>
    </citation>
    <scope>NUCLEOTIDE SEQUENCE [LARGE SCALE GENOMIC DNA]</scope>
    <source>
        <strain evidence="2 3">CFH S0057</strain>
    </source>
</reference>
<dbReference type="PANTHER" id="PTHR33164">
    <property type="entry name" value="TRANSCRIPTIONAL REGULATOR, MARR FAMILY"/>
    <property type="match status" value="1"/>
</dbReference>
<evidence type="ECO:0000259" key="1">
    <source>
        <dbReference type="PROSITE" id="PS50995"/>
    </source>
</evidence>
<organism evidence="2 3">
    <name type="scientific">Nocardia tengchongensis</name>
    <dbReference type="NCBI Taxonomy" id="2055889"/>
    <lineage>
        <taxon>Bacteria</taxon>
        <taxon>Bacillati</taxon>
        <taxon>Actinomycetota</taxon>
        <taxon>Actinomycetes</taxon>
        <taxon>Mycobacteriales</taxon>
        <taxon>Nocardiaceae</taxon>
        <taxon>Nocardia</taxon>
    </lineage>
</organism>